<keyword evidence="3" id="KW-1185">Reference proteome</keyword>
<feature type="transmembrane region" description="Helical" evidence="1">
    <location>
        <begin position="6"/>
        <end position="25"/>
    </location>
</feature>
<feature type="transmembrane region" description="Helical" evidence="1">
    <location>
        <begin position="93"/>
        <end position="116"/>
    </location>
</feature>
<feature type="transmembrane region" description="Helical" evidence="1">
    <location>
        <begin position="137"/>
        <end position="155"/>
    </location>
</feature>
<keyword evidence="1" id="KW-1133">Transmembrane helix</keyword>
<feature type="transmembrane region" description="Helical" evidence="1">
    <location>
        <begin position="64"/>
        <end position="81"/>
    </location>
</feature>
<protein>
    <recommendedName>
        <fullName evidence="4">DUF3784 domain-containing protein</fullName>
    </recommendedName>
</protein>
<evidence type="ECO:0008006" key="4">
    <source>
        <dbReference type="Google" id="ProtNLM"/>
    </source>
</evidence>
<dbReference type="RefSeq" id="WP_210659952.1">
    <property type="nucleotide sequence ID" value="NZ_JAGKQQ010000001.1"/>
</dbReference>
<proteinExistence type="predicted"/>
<accession>A0ABS5C014</accession>
<dbReference type="Proteomes" id="UP000676565">
    <property type="component" value="Unassembled WGS sequence"/>
</dbReference>
<dbReference type="EMBL" id="JAGKQQ010000001">
    <property type="protein sequence ID" value="MBP3959319.1"/>
    <property type="molecule type" value="Genomic_DNA"/>
</dbReference>
<gene>
    <name evidence="2" type="ORF">J8F10_29085</name>
</gene>
<organism evidence="2 3">
    <name type="scientific">Gemmata palustris</name>
    <dbReference type="NCBI Taxonomy" id="2822762"/>
    <lineage>
        <taxon>Bacteria</taxon>
        <taxon>Pseudomonadati</taxon>
        <taxon>Planctomycetota</taxon>
        <taxon>Planctomycetia</taxon>
        <taxon>Gemmatales</taxon>
        <taxon>Gemmataceae</taxon>
        <taxon>Gemmata</taxon>
    </lineage>
</organism>
<keyword evidence="1" id="KW-0812">Transmembrane</keyword>
<evidence type="ECO:0000256" key="1">
    <source>
        <dbReference type="SAM" id="Phobius"/>
    </source>
</evidence>
<comment type="caution">
    <text evidence="2">The sequence shown here is derived from an EMBL/GenBank/DDBJ whole genome shotgun (WGS) entry which is preliminary data.</text>
</comment>
<reference evidence="2 3" key="1">
    <citation type="submission" date="2021-04" db="EMBL/GenBank/DDBJ databases">
        <authorList>
            <person name="Ivanova A."/>
        </authorList>
    </citation>
    <scope>NUCLEOTIDE SEQUENCE [LARGE SCALE GENOMIC DNA]</scope>
    <source>
        <strain evidence="2 3">G18</strain>
    </source>
</reference>
<keyword evidence="1" id="KW-0472">Membrane</keyword>
<sequence>MGDIKVALIVGAFLILLVTFSVLMVRQFLFTVRRAEELFQAPRVSKEPESPRNAFVESRLGQRLIGLFLFGIGAFGVFWFWREALRGNEVGYLSAIFFPFATAVGTGNLLFPYDFATQRQRYGRGEARTWEEVPEPMKVFIVLGLCASLINWWALMSR</sequence>
<evidence type="ECO:0000313" key="3">
    <source>
        <dbReference type="Proteomes" id="UP000676565"/>
    </source>
</evidence>
<evidence type="ECO:0000313" key="2">
    <source>
        <dbReference type="EMBL" id="MBP3959319.1"/>
    </source>
</evidence>
<name>A0ABS5C014_9BACT</name>